<dbReference type="EMBL" id="JAVXUP010000040">
    <property type="protein sequence ID" value="KAK3041151.1"/>
    <property type="molecule type" value="Genomic_DNA"/>
</dbReference>
<name>A0AA88X6X9_9ASTE</name>
<dbReference type="PANTHER" id="PTHR35101:SF12">
    <property type="entry name" value="OS02G0162600 PROTEIN"/>
    <property type="match status" value="1"/>
</dbReference>
<accession>A0AA88X6X9</accession>
<evidence type="ECO:0000313" key="1">
    <source>
        <dbReference type="EMBL" id="KAK3041151.1"/>
    </source>
</evidence>
<keyword evidence="2" id="KW-1185">Reference proteome</keyword>
<protein>
    <submittedName>
        <fullName evidence="1">Uncharacterized protein</fullName>
    </submittedName>
</protein>
<reference evidence="1" key="1">
    <citation type="submission" date="2022-12" db="EMBL/GenBank/DDBJ databases">
        <title>Draft genome assemblies for two species of Escallonia (Escalloniales).</title>
        <authorList>
            <person name="Chanderbali A."/>
            <person name="Dervinis C."/>
            <person name="Anghel I."/>
            <person name="Soltis D."/>
            <person name="Soltis P."/>
            <person name="Zapata F."/>
        </authorList>
    </citation>
    <scope>NUCLEOTIDE SEQUENCE</scope>
    <source>
        <strain evidence="1">UCBG64.0493</strain>
        <tissue evidence="1">Leaf</tissue>
    </source>
</reference>
<gene>
    <name evidence="1" type="ORF">RJ639_028630</name>
</gene>
<dbReference type="PANTHER" id="PTHR35101">
    <property type="entry name" value="OS02G0162600 PROTEIN"/>
    <property type="match status" value="1"/>
</dbReference>
<comment type="caution">
    <text evidence="1">The sequence shown here is derived from an EMBL/GenBank/DDBJ whole genome shotgun (WGS) entry which is preliminary data.</text>
</comment>
<sequence length="166" mass="18309">MANSRVRFITEVAPPQFVSTMRYRATKMLDTINEEERGCSANDSLAFALAPKSTLSSLSSAAASSNATNRKHFLKEIQITLSVFGNLVNTACLDTQGLIWRQLGRSGGRGGDGGASKISLIWWHVQTRTSHFIASAFHSDPPSYKSYVNSRDDERKKEETAMLSFT</sequence>
<organism evidence="1 2">
    <name type="scientific">Escallonia herrerae</name>
    <dbReference type="NCBI Taxonomy" id="1293975"/>
    <lineage>
        <taxon>Eukaryota</taxon>
        <taxon>Viridiplantae</taxon>
        <taxon>Streptophyta</taxon>
        <taxon>Embryophyta</taxon>
        <taxon>Tracheophyta</taxon>
        <taxon>Spermatophyta</taxon>
        <taxon>Magnoliopsida</taxon>
        <taxon>eudicotyledons</taxon>
        <taxon>Gunneridae</taxon>
        <taxon>Pentapetalae</taxon>
        <taxon>asterids</taxon>
        <taxon>campanulids</taxon>
        <taxon>Escalloniales</taxon>
        <taxon>Escalloniaceae</taxon>
        <taxon>Escallonia</taxon>
    </lineage>
</organism>
<proteinExistence type="predicted"/>
<evidence type="ECO:0000313" key="2">
    <source>
        <dbReference type="Proteomes" id="UP001188597"/>
    </source>
</evidence>
<dbReference type="Proteomes" id="UP001188597">
    <property type="component" value="Unassembled WGS sequence"/>
</dbReference>
<dbReference type="AlphaFoldDB" id="A0AA88X6X9"/>